<accession>A0A4C1Y1J6</accession>
<dbReference type="EMBL" id="BGZK01001051">
    <property type="protein sequence ID" value="GBP69738.1"/>
    <property type="molecule type" value="Genomic_DNA"/>
</dbReference>
<protein>
    <submittedName>
        <fullName evidence="1">Uncharacterized protein</fullName>
    </submittedName>
</protein>
<reference evidence="1 2" key="1">
    <citation type="journal article" date="2019" name="Commun. Biol.">
        <title>The bagworm genome reveals a unique fibroin gene that provides high tensile strength.</title>
        <authorList>
            <person name="Kono N."/>
            <person name="Nakamura H."/>
            <person name="Ohtoshi R."/>
            <person name="Tomita M."/>
            <person name="Numata K."/>
            <person name="Arakawa K."/>
        </authorList>
    </citation>
    <scope>NUCLEOTIDE SEQUENCE [LARGE SCALE GENOMIC DNA]</scope>
</reference>
<gene>
    <name evidence="1" type="ORF">EVAR_48765_1</name>
</gene>
<organism evidence="1 2">
    <name type="scientific">Eumeta variegata</name>
    <name type="common">Bagworm moth</name>
    <name type="synonym">Eumeta japonica</name>
    <dbReference type="NCBI Taxonomy" id="151549"/>
    <lineage>
        <taxon>Eukaryota</taxon>
        <taxon>Metazoa</taxon>
        <taxon>Ecdysozoa</taxon>
        <taxon>Arthropoda</taxon>
        <taxon>Hexapoda</taxon>
        <taxon>Insecta</taxon>
        <taxon>Pterygota</taxon>
        <taxon>Neoptera</taxon>
        <taxon>Endopterygota</taxon>
        <taxon>Lepidoptera</taxon>
        <taxon>Glossata</taxon>
        <taxon>Ditrysia</taxon>
        <taxon>Tineoidea</taxon>
        <taxon>Psychidae</taxon>
        <taxon>Oiketicinae</taxon>
        <taxon>Eumeta</taxon>
    </lineage>
</organism>
<dbReference type="Proteomes" id="UP000299102">
    <property type="component" value="Unassembled WGS sequence"/>
</dbReference>
<comment type="caution">
    <text evidence="1">The sequence shown here is derived from an EMBL/GenBank/DDBJ whole genome shotgun (WGS) entry which is preliminary data.</text>
</comment>
<evidence type="ECO:0000313" key="1">
    <source>
        <dbReference type="EMBL" id="GBP69738.1"/>
    </source>
</evidence>
<evidence type="ECO:0000313" key="2">
    <source>
        <dbReference type="Proteomes" id="UP000299102"/>
    </source>
</evidence>
<dbReference type="AlphaFoldDB" id="A0A4C1Y1J6"/>
<name>A0A4C1Y1J6_EUMVA</name>
<proteinExistence type="predicted"/>
<sequence length="152" mass="16537">MVGIECGIKIRAKSMFGIGIRNSAEVRNPEIRAGLLNPNLLSPRPGSELIKSEIAIKVKIYVGQVGRIIQSSRRLETFGTQCGQEARADTELRFIINLSIEISDCPSYLTSTGGAGIEGEGQRNKSSADQKDRAVATTIEVGCEWSSSSRWH</sequence>
<keyword evidence="2" id="KW-1185">Reference proteome</keyword>